<evidence type="ECO:0000256" key="7">
    <source>
        <dbReference type="ARBA" id="ARBA00022741"/>
    </source>
</evidence>
<keyword evidence="2" id="KW-1003">Cell membrane</keyword>
<evidence type="ECO:0000256" key="8">
    <source>
        <dbReference type="ARBA" id="ARBA00022777"/>
    </source>
</evidence>
<dbReference type="Pfam" id="PF00015">
    <property type="entry name" value="MCPsignal"/>
    <property type="match status" value="1"/>
</dbReference>
<dbReference type="InterPro" id="IPR033479">
    <property type="entry name" value="dCache_1"/>
</dbReference>
<dbReference type="Gene3D" id="1.10.287.950">
    <property type="entry name" value="Methyl-accepting chemotaxis protein"/>
    <property type="match status" value="1"/>
</dbReference>
<keyword evidence="4" id="KW-0597">Phosphoprotein</keyword>
<dbReference type="Pfam" id="PF00672">
    <property type="entry name" value="HAMP"/>
    <property type="match status" value="1"/>
</dbReference>
<dbReference type="SMART" id="SM00304">
    <property type="entry name" value="HAMP"/>
    <property type="match status" value="1"/>
</dbReference>
<dbReference type="Pfam" id="PF02743">
    <property type="entry name" value="dCache_1"/>
    <property type="match status" value="1"/>
</dbReference>
<dbReference type="Proteomes" id="UP001061361">
    <property type="component" value="Chromosome"/>
</dbReference>
<dbReference type="SUPFAM" id="SSF103190">
    <property type="entry name" value="Sensory domain-like"/>
    <property type="match status" value="1"/>
</dbReference>
<keyword evidence="11" id="KW-0902">Two-component regulatory system</keyword>
<organism evidence="21 22">
    <name type="scientific">Pseudodesulfovibrio portus</name>
    <dbReference type="NCBI Taxonomy" id="231439"/>
    <lineage>
        <taxon>Bacteria</taxon>
        <taxon>Pseudomonadati</taxon>
        <taxon>Thermodesulfobacteriota</taxon>
        <taxon>Desulfovibrionia</taxon>
        <taxon>Desulfovibrionales</taxon>
        <taxon>Desulfovibrionaceae</taxon>
    </lineage>
</organism>
<evidence type="ECO:0000259" key="18">
    <source>
        <dbReference type="PROSITE" id="PS50111"/>
    </source>
</evidence>
<dbReference type="SMART" id="SM00086">
    <property type="entry name" value="PAC"/>
    <property type="match status" value="1"/>
</dbReference>
<keyword evidence="10 17" id="KW-1133">Transmembrane helix</keyword>
<reference evidence="21" key="1">
    <citation type="submission" date="2022-08" db="EMBL/GenBank/DDBJ databases">
        <title>Genome Sequence of the sulphate-reducing bacterium, Pseudodesulfovibrio portus JCM14722.</title>
        <authorList>
            <person name="Kondo R."/>
            <person name="Kataoka T."/>
        </authorList>
    </citation>
    <scope>NUCLEOTIDE SEQUENCE</scope>
    <source>
        <strain evidence="21">JCM 14722</strain>
    </source>
</reference>
<dbReference type="InterPro" id="IPR000700">
    <property type="entry name" value="PAS-assoc_C"/>
</dbReference>
<evidence type="ECO:0000256" key="6">
    <source>
        <dbReference type="ARBA" id="ARBA00022692"/>
    </source>
</evidence>
<evidence type="ECO:0000256" key="2">
    <source>
        <dbReference type="ARBA" id="ARBA00022475"/>
    </source>
</evidence>
<evidence type="ECO:0000256" key="9">
    <source>
        <dbReference type="ARBA" id="ARBA00022840"/>
    </source>
</evidence>
<dbReference type="PROSITE" id="PS50113">
    <property type="entry name" value="PAC"/>
    <property type="match status" value="1"/>
</dbReference>
<evidence type="ECO:0000256" key="16">
    <source>
        <dbReference type="SAM" id="Coils"/>
    </source>
</evidence>
<dbReference type="PROSITE" id="PS50111">
    <property type="entry name" value="CHEMOTAXIS_TRANSDUC_2"/>
    <property type="match status" value="1"/>
</dbReference>
<keyword evidence="16" id="KW-0175">Coiled coil</keyword>
<evidence type="ECO:0000256" key="17">
    <source>
        <dbReference type="SAM" id="Phobius"/>
    </source>
</evidence>
<evidence type="ECO:0000256" key="13">
    <source>
        <dbReference type="ARBA" id="ARBA00023224"/>
    </source>
</evidence>
<dbReference type="InterPro" id="IPR003660">
    <property type="entry name" value="HAMP_dom"/>
</dbReference>
<keyword evidence="22" id="KW-1185">Reference proteome</keyword>
<comment type="subcellular location">
    <subcellularLocation>
        <location evidence="1">Cell membrane</location>
        <topology evidence="1">Multi-pass membrane protein</topology>
    </subcellularLocation>
</comment>
<dbReference type="Gene3D" id="3.30.450.20">
    <property type="entry name" value="PAS domain"/>
    <property type="match status" value="3"/>
</dbReference>
<evidence type="ECO:0000256" key="10">
    <source>
        <dbReference type="ARBA" id="ARBA00022989"/>
    </source>
</evidence>
<keyword evidence="7" id="KW-0547">Nucleotide-binding</keyword>
<evidence type="ECO:0000259" key="20">
    <source>
        <dbReference type="PROSITE" id="PS50885"/>
    </source>
</evidence>
<keyword evidence="5" id="KW-0808">Transferase</keyword>
<proteinExistence type="inferred from homology"/>
<dbReference type="InterPro" id="IPR001610">
    <property type="entry name" value="PAC"/>
</dbReference>
<keyword evidence="12 17" id="KW-0472">Membrane</keyword>
<dbReference type="InterPro" id="IPR004089">
    <property type="entry name" value="MCPsignal_dom"/>
</dbReference>
<dbReference type="InterPro" id="IPR000014">
    <property type="entry name" value="PAS"/>
</dbReference>
<evidence type="ECO:0000256" key="5">
    <source>
        <dbReference type="ARBA" id="ARBA00022679"/>
    </source>
</evidence>
<dbReference type="CDD" id="cd11386">
    <property type="entry name" value="MCP_signal"/>
    <property type="match status" value="1"/>
</dbReference>
<keyword evidence="8" id="KW-0418">Kinase</keyword>
<dbReference type="SUPFAM" id="SSF55785">
    <property type="entry name" value="PYP-like sensor domain (PAS domain)"/>
    <property type="match status" value="1"/>
</dbReference>
<dbReference type="CDD" id="cd12912">
    <property type="entry name" value="PDC2_MCP_like"/>
    <property type="match status" value="1"/>
</dbReference>
<evidence type="ECO:0000256" key="15">
    <source>
        <dbReference type="PROSITE-ProRule" id="PRU00284"/>
    </source>
</evidence>
<keyword evidence="3" id="KW-0145">Chemotaxis</keyword>
<evidence type="ECO:0000256" key="12">
    <source>
        <dbReference type="ARBA" id="ARBA00023136"/>
    </source>
</evidence>
<evidence type="ECO:0000256" key="3">
    <source>
        <dbReference type="ARBA" id="ARBA00022500"/>
    </source>
</evidence>
<accession>A0ABN6RXM7</accession>
<gene>
    <name evidence="21" type="ORF">JCM14722_29710</name>
</gene>
<dbReference type="CDD" id="cd00130">
    <property type="entry name" value="PAS"/>
    <property type="match status" value="1"/>
</dbReference>
<comment type="similarity">
    <text evidence="14">Belongs to the methyl-accepting chemotaxis (MCP) protein family.</text>
</comment>
<dbReference type="RefSeq" id="WP_264982319.1">
    <property type="nucleotide sequence ID" value="NZ_AP026708.1"/>
</dbReference>
<feature type="coiled-coil region" evidence="16">
    <location>
        <begin position="473"/>
        <end position="517"/>
    </location>
</feature>
<keyword evidence="13 15" id="KW-0807">Transducer</keyword>
<dbReference type="PANTHER" id="PTHR32089">
    <property type="entry name" value="METHYL-ACCEPTING CHEMOTAXIS PROTEIN MCPB"/>
    <property type="match status" value="1"/>
</dbReference>
<feature type="domain" description="Methyl-accepting transducer" evidence="18">
    <location>
        <begin position="500"/>
        <end position="736"/>
    </location>
</feature>
<dbReference type="PANTHER" id="PTHR32089:SF112">
    <property type="entry name" value="LYSOZYME-LIKE PROTEIN-RELATED"/>
    <property type="match status" value="1"/>
</dbReference>
<evidence type="ECO:0000313" key="22">
    <source>
        <dbReference type="Proteomes" id="UP001061361"/>
    </source>
</evidence>
<dbReference type="SMART" id="SM00283">
    <property type="entry name" value="MA"/>
    <property type="match status" value="1"/>
</dbReference>
<dbReference type="InterPro" id="IPR029151">
    <property type="entry name" value="Sensor-like_sf"/>
</dbReference>
<feature type="transmembrane region" description="Helical" evidence="17">
    <location>
        <begin position="6"/>
        <end position="29"/>
    </location>
</feature>
<keyword evidence="9" id="KW-0067">ATP-binding</keyword>
<dbReference type="CDD" id="cd06225">
    <property type="entry name" value="HAMP"/>
    <property type="match status" value="1"/>
</dbReference>
<feature type="domain" description="HAMP" evidence="20">
    <location>
        <begin position="310"/>
        <end position="362"/>
    </location>
</feature>
<evidence type="ECO:0000313" key="21">
    <source>
        <dbReference type="EMBL" id="BDQ35429.1"/>
    </source>
</evidence>
<evidence type="ECO:0000256" key="11">
    <source>
        <dbReference type="ARBA" id="ARBA00023012"/>
    </source>
</evidence>
<dbReference type="EMBL" id="AP026708">
    <property type="protein sequence ID" value="BDQ35429.1"/>
    <property type="molecule type" value="Genomic_DNA"/>
</dbReference>
<dbReference type="Gene3D" id="6.10.340.10">
    <property type="match status" value="1"/>
</dbReference>
<keyword evidence="6 17" id="KW-0812">Transmembrane</keyword>
<evidence type="ECO:0000259" key="19">
    <source>
        <dbReference type="PROSITE" id="PS50113"/>
    </source>
</evidence>
<evidence type="ECO:0000256" key="14">
    <source>
        <dbReference type="ARBA" id="ARBA00029447"/>
    </source>
</evidence>
<protein>
    <submittedName>
        <fullName evidence="21">Methyl-accepting chemotaxis protein</fullName>
    </submittedName>
</protein>
<dbReference type="PROSITE" id="PS50885">
    <property type="entry name" value="HAMP"/>
    <property type="match status" value="1"/>
</dbReference>
<name>A0ABN6RXM7_9BACT</name>
<evidence type="ECO:0000256" key="4">
    <source>
        <dbReference type="ARBA" id="ARBA00022553"/>
    </source>
</evidence>
<feature type="transmembrane region" description="Helical" evidence="17">
    <location>
        <begin position="288"/>
        <end position="308"/>
    </location>
</feature>
<dbReference type="InterPro" id="IPR035965">
    <property type="entry name" value="PAS-like_dom_sf"/>
</dbReference>
<evidence type="ECO:0000256" key="1">
    <source>
        <dbReference type="ARBA" id="ARBA00004651"/>
    </source>
</evidence>
<sequence>MEFKSINTAVTLLIAVIIAATVVSGVWWVGGNTAQTVIEGEKQAMNNMVEQSMTALDDYILQTGAMARMIASQQVVIDALGGHDALGADWMFQDLLDTTEGYWAAFCFDTNGNVVAGYNAKGDRMAGADRSSREYVKAILSGKTENYLSDNILVSKSGGGILIFAAAAVVHDHNGDIIGGVGIFPKWEHFTSRFIDPFRVAENGYGFMLDGKGRIIAHAVNKELYLKDLSEYDFVQTALKNENGGTWYDWQGRKKYMVFETMPATGWVMVMSAYEDDMEAAALTQRNTLMVGGAAVALLLIGVMVFSIRKLVTTPVKNILGYASEVARGDLQATLEGKYRYEFRGLARQIEAMVRELKNKLGFSEGVLNGLALPCSLIGPDHKLLWTNQYMLDLIEHEGAPEDYVGYGSGQFYYNDPDRETLSDRAIRDRQQLETEVEYTTPNGHVKNVQVVATPFYDMDDNLLGSLAVWIDVTEIRNQQKQIEEQNERISSAATEAEEVSQRLSSAAEELSAQIEQAKTGSDTQRHRAQETSTAMEQMNSTVLEVARNAGSAAEEADTAKRNAQDGEEIVSQVIGAVGDVQVQADNLKVSMEELGRQAADIGKILEVISDIADQTNLLALNAAIEAARAGEAGRGFAVVADEVRKLAEKTMTATSEVGGAITKIQNMTQENVVATENAVSSVSRSTELANQSGQALAEIVGRIEAAADQVRAIATAAEEQSATSEEINRATDEINQIALEASQVMDQATSAIQEVAAMASRLNAIIESMGGS</sequence>
<feature type="domain" description="PAC" evidence="19">
    <location>
        <begin position="433"/>
        <end position="485"/>
    </location>
</feature>
<dbReference type="SUPFAM" id="SSF58104">
    <property type="entry name" value="Methyl-accepting chemotaxis protein (MCP) signaling domain"/>
    <property type="match status" value="1"/>
</dbReference>
<dbReference type="Pfam" id="PF13426">
    <property type="entry name" value="PAS_9"/>
    <property type="match status" value="1"/>
</dbReference>